<organism evidence="1">
    <name type="scientific">Graphocephala atropunctata</name>
    <dbReference type="NCBI Taxonomy" id="36148"/>
    <lineage>
        <taxon>Eukaryota</taxon>
        <taxon>Metazoa</taxon>
        <taxon>Ecdysozoa</taxon>
        <taxon>Arthropoda</taxon>
        <taxon>Hexapoda</taxon>
        <taxon>Insecta</taxon>
        <taxon>Pterygota</taxon>
        <taxon>Neoptera</taxon>
        <taxon>Paraneoptera</taxon>
        <taxon>Hemiptera</taxon>
        <taxon>Auchenorrhyncha</taxon>
        <taxon>Membracoidea</taxon>
        <taxon>Cicadellidae</taxon>
        <taxon>Cicadellinae</taxon>
        <taxon>Cicadellini</taxon>
        <taxon>Graphocephala</taxon>
    </lineage>
</organism>
<proteinExistence type="predicted"/>
<feature type="non-terminal residue" evidence="1">
    <location>
        <position position="1"/>
    </location>
</feature>
<gene>
    <name evidence="1" type="ORF">g.32860</name>
</gene>
<dbReference type="EMBL" id="GEBQ01030899">
    <property type="protein sequence ID" value="JAT09078.1"/>
    <property type="molecule type" value="Transcribed_RNA"/>
</dbReference>
<feature type="non-terminal residue" evidence="1">
    <location>
        <position position="138"/>
    </location>
</feature>
<protein>
    <submittedName>
        <fullName evidence="1">Uncharacterized protein</fullName>
    </submittedName>
</protein>
<accession>A0A1B6KCA0</accession>
<sequence length="138" mass="16288">HDLLDHQQLQLLHNVTQDHQIPGVLSNQQHHVRLSVTLDRRTLDVHKHHDLQDHLPDLLRHICHLFQLPLYLLQDHFNVIQDQMTQDVLSNLLHRVLLSVTLDQRTLDVHKHHDLLDHQQLQLLHNVTQDHQIPGVLS</sequence>
<evidence type="ECO:0000313" key="1">
    <source>
        <dbReference type="EMBL" id="JAT09078.1"/>
    </source>
</evidence>
<reference evidence="1" key="1">
    <citation type="submission" date="2015-11" db="EMBL/GenBank/DDBJ databases">
        <title>De novo transcriptome assembly of four potential Pierce s Disease insect vectors from Arizona vineyards.</title>
        <authorList>
            <person name="Tassone E.E."/>
        </authorList>
    </citation>
    <scope>NUCLEOTIDE SEQUENCE</scope>
</reference>
<name>A0A1B6KCA0_9HEMI</name>
<dbReference type="AlphaFoldDB" id="A0A1B6KCA0"/>